<accession>A0ABP0T703</accession>
<reference evidence="2" key="1">
    <citation type="submission" date="2024-02" db="EMBL/GenBank/DDBJ databases">
        <authorList>
            <consortium name="ELIXIR-Norway"/>
            <consortium name="Elixir Norway"/>
        </authorList>
    </citation>
    <scope>NUCLEOTIDE SEQUENCE</scope>
</reference>
<dbReference type="EMBL" id="OZ019900">
    <property type="protein sequence ID" value="CAK9234750.1"/>
    <property type="molecule type" value="Genomic_DNA"/>
</dbReference>
<keyword evidence="6" id="KW-1185">Reference proteome</keyword>
<organism evidence="2 6">
    <name type="scientific">Sphagnum troendelagicum</name>
    <dbReference type="NCBI Taxonomy" id="128251"/>
    <lineage>
        <taxon>Eukaryota</taxon>
        <taxon>Viridiplantae</taxon>
        <taxon>Streptophyta</taxon>
        <taxon>Embryophyta</taxon>
        <taxon>Bryophyta</taxon>
        <taxon>Sphagnophytina</taxon>
        <taxon>Sphagnopsida</taxon>
        <taxon>Sphagnales</taxon>
        <taxon>Sphagnaceae</taxon>
        <taxon>Sphagnum</taxon>
    </lineage>
</organism>
<name>A0ABP0T703_9BRYO</name>
<evidence type="ECO:0000313" key="6">
    <source>
        <dbReference type="Proteomes" id="UP001497512"/>
    </source>
</evidence>
<dbReference type="EMBL" id="OZ019900">
    <property type="protein sequence ID" value="CAK9234726.1"/>
    <property type="molecule type" value="Genomic_DNA"/>
</dbReference>
<evidence type="ECO:0000256" key="1">
    <source>
        <dbReference type="SAM" id="MobiDB-lite"/>
    </source>
</evidence>
<evidence type="ECO:0000313" key="5">
    <source>
        <dbReference type="EMBL" id="CAK9234750.1"/>
    </source>
</evidence>
<gene>
    <name evidence="4" type="ORF">CSSPTR1EN2_LOCUS22361</name>
    <name evidence="5" type="ORF">CSSPTR1EN2_LOCUS22373</name>
    <name evidence="2" type="ORF">CSSPTR1EN2_LOCUS24097</name>
    <name evidence="3" type="ORF">CSSPTR1EN2_LOCUS24109</name>
</gene>
<evidence type="ECO:0000313" key="3">
    <source>
        <dbReference type="EMBL" id="CAK9188861.1"/>
    </source>
</evidence>
<evidence type="ECO:0000313" key="4">
    <source>
        <dbReference type="EMBL" id="CAK9234726.1"/>
    </source>
</evidence>
<feature type="compositionally biased region" description="Basic and acidic residues" evidence="1">
    <location>
        <begin position="29"/>
        <end position="41"/>
    </location>
</feature>
<dbReference type="EMBL" id="CAXANX010000033">
    <property type="protein sequence ID" value="CAK9188861.1"/>
    <property type="molecule type" value="Genomic_DNA"/>
</dbReference>
<sequence>MDVESGWRLQIMTRVGDAIMENGGLGAQRRREEDLERKRLEATNGRTSTLPPTLRRVAPDLAERQRSVPRLGDIWIPSSEVSPNHFVRLYIPGVQDLFQVGDRLLRVEHSGSRSRIISWRIWQDQEGGWRFQQESTDEQNFTTVPSNFEPLKPIHEGAQSEFTV</sequence>
<evidence type="ECO:0000313" key="2">
    <source>
        <dbReference type="EMBL" id="CAK9188843.1"/>
    </source>
</evidence>
<dbReference type="Proteomes" id="UP001497512">
    <property type="component" value="Unassembled WGS sequence"/>
</dbReference>
<feature type="region of interest" description="Disordered" evidence="1">
    <location>
        <begin position="22"/>
        <end position="53"/>
    </location>
</feature>
<dbReference type="EMBL" id="CAXANX010000033">
    <property type="protein sequence ID" value="CAK9188843.1"/>
    <property type="molecule type" value="Genomic_DNA"/>
</dbReference>
<dbReference type="Proteomes" id="UP001497512">
    <property type="component" value="Chromosome 8"/>
</dbReference>
<proteinExistence type="predicted"/>
<protein>
    <submittedName>
        <fullName evidence="2">Uncharacterized protein</fullName>
    </submittedName>
</protein>